<sequence length="277" mass="31666">MEKKAIFLDVDGTLVANHGKMTEQVKKAITLARNQGHKVFICTGRNKIGIRNELEEVNFDGFIASAGSYIEVADEVVHSRYYDRKLIEKACDVFNRNNIVYNYECTDITYMSPKMMEFFVGGNNEEATNSEMERLKAEQSDKFNVRDMNEYDGRGIHKISFIAMKQEDFDHAFKELKENFNFVVHDMFGSKNINGEIMSKLDNKGTGIKRIVDYLNIDMEDTIGFGDSMNDYEMIDAVKCGVVMDNGSARLKEIADRICKSVDEDGVYYEFIDLGII</sequence>
<evidence type="ECO:0000313" key="3">
    <source>
        <dbReference type="Proteomes" id="UP000261032"/>
    </source>
</evidence>
<organism evidence="2 3">
    <name type="scientific">Thomasclavelia ramosa</name>
    <dbReference type="NCBI Taxonomy" id="1547"/>
    <lineage>
        <taxon>Bacteria</taxon>
        <taxon>Bacillati</taxon>
        <taxon>Bacillota</taxon>
        <taxon>Erysipelotrichia</taxon>
        <taxon>Erysipelotrichales</taxon>
        <taxon>Coprobacillaceae</taxon>
        <taxon>Thomasclavelia</taxon>
    </lineage>
</organism>
<proteinExistence type="predicted"/>
<dbReference type="Proteomes" id="UP001211987">
    <property type="component" value="Unassembled WGS sequence"/>
</dbReference>
<reference evidence="1" key="2">
    <citation type="submission" date="2023-01" db="EMBL/GenBank/DDBJ databases">
        <title>Human gut microbiome strain richness.</title>
        <authorList>
            <person name="Chen-Liaw A."/>
        </authorList>
    </citation>
    <scope>NUCLEOTIDE SEQUENCE</scope>
    <source>
        <strain evidence="1">1001217st2_G6_1001217B_191108</strain>
    </source>
</reference>
<dbReference type="PANTHER" id="PTHR10000">
    <property type="entry name" value="PHOSPHOSERINE PHOSPHATASE"/>
    <property type="match status" value="1"/>
</dbReference>
<dbReference type="PROSITE" id="PS01228">
    <property type="entry name" value="COF_1"/>
    <property type="match status" value="1"/>
</dbReference>
<dbReference type="InterPro" id="IPR023214">
    <property type="entry name" value="HAD_sf"/>
</dbReference>
<dbReference type="GO" id="GO:0005829">
    <property type="term" value="C:cytosol"/>
    <property type="evidence" value="ECO:0007669"/>
    <property type="project" value="TreeGrafter"/>
</dbReference>
<comment type="caution">
    <text evidence="2">The sequence shown here is derived from an EMBL/GenBank/DDBJ whole genome shotgun (WGS) entry which is preliminary data.</text>
</comment>
<dbReference type="EMBL" id="JAQLKE010000012">
    <property type="protein sequence ID" value="MDB7083965.1"/>
    <property type="molecule type" value="Genomic_DNA"/>
</dbReference>
<dbReference type="NCBIfam" id="TIGR00099">
    <property type="entry name" value="Cof-subfamily"/>
    <property type="match status" value="1"/>
</dbReference>
<dbReference type="Proteomes" id="UP000261032">
    <property type="component" value="Unassembled WGS sequence"/>
</dbReference>
<accession>A0A3E3EFI7</accession>
<dbReference type="Pfam" id="PF08282">
    <property type="entry name" value="Hydrolase_3"/>
    <property type="match status" value="1"/>
</dbReference>
<evidence type="ECO:0000313" key="2">
    <source>
        <dbReference type="EMBL" id="RGD86060.1"/>
    </source>
</evidence>
<evidence type="ECO:0000313" key="1">
    <source>
        <dbReference type="EMBL" id="MDB7083965.1"/>
    </source>
</evidence>
<dbReference type="PANTHER" id="PTHR10000:SF25">
    <property type="entry name" value="PHOSPHATASE YKRA-RELATED"/>
    <property type="match status" value="1"/>
</dbReference>
<dbReference type="EMBL" id="QUSL01000009">
    <property type="protein sequence ID" value="RGD86060.1"/>
    <property type="molecule type" value="Genomic_DNA"/>
</dbReference>
<dbReference type="InterPro" id="IPR006379">
    <property type="entry name" value="HAD-SF_hydro_IIB"/>
</dbReference>
<keyword evidence="2" id="KW-0378">Hydrolase</keyword>
<dbReference type="NCBIfam" id="TIGR01484">
    <property type="entry name" value="HAD-SF-IIB"/>
    <property type="match status" value="1"/>
</dbReference>
<gene>
    <name evidence="2" type="ORF">DXB93_07815</name>
    <name evidence="1" type="ORF">PM738_09145</name>
</gene>
<dbReference type="AlphaFoldDB" id="A0A3E3EFI7"/>
<dbReference type="Gene3D" id="3.40.50.1000">
    <property type="entry name" value="HAD superfamily/HAD-like"/>
    <property type="match status" value="1"/>
</dbReference>
<protein>
    <submittedName>
        <fullName evidence="2">Cof-type HAD-IIB family hydrolase</fullName>
    </submittedName>
</protein>
<dbReference type="InterPro" id="IPR000150">
    <property type="entry name" value="Cof"/>
</dbReference>
<dbReference type="SUPFAM" id="SSF56784">
    <property type="entry name" value="HAD-like"/>
    <property type="match status" value="1"/>
</dbReference>
<dbReference type="GO" id="GO:0000287">
    <property type="term" value="F:magnesium ion binding"/>
    <property type="evidence" value="ECO:0007669"/>
    <property type="project" value="TreeGrafter"/>
</dbReference>
<name>A0A3E3EFI7_9FIRM</name>
<dbReference type="SFLD" id="SFLDG01140">
    <property type="entry name" value="C2.B:_Phosphomannomutase_and_P"/>
    <property type="match status" value="1"/>
</dbReference>
<dbReference type="GO" id="GO:0016791">
    <property type="term" value="F:phosphatase activity"/>
    <property type="evidence" value="ECO:0007669"/>
    <property type="project" value="UniProtKB-ARBA"/>
</dbReference>
<dbReference type="InterPro" id="IPR036412">
    <property type="entry name" value="HAD-like_sf"/>
</dbReference>
<dbReference type="RefSeq" id="WP_003538138.1">
    <property type="nucleotide sequence ID" value="NZ_CACRTL010000019.1"/>
</dbReference>
<dbReference type="Gene3D" id="3.30.1240.10">
    <property type="match status" value="1"/>
</dbReference>
<reference evidence="2 3" key="1">
    <citation type="submission" date="2018-08" db="EMBL/GenBank/DDBJ databases">
        <title>A genome reference for cultivated species of the human gut microbiota.</title>
        <authorList>
            <person name="Zou Y."/>
            <person name="Xue W."/>
            <person name="Luo G."/>
        </authorList>
    </citation>
    <scope>NUCLEOTIDE SEQUENCE [LARGE SCALE GENOMIC DNA]</scope>
    <source>
        <strain evidence="2 3">OM06-4</strain>
    </source>
</reference>
<dbReference type="PROSITE" id="PS01229">
    <property type="entry name" value="COF_2"/>
    <property type="match status" value="1"/>
</dbReference>
<dbReference type="SFLD" id="SFLDS00003">
    <property type="entry name" value="Haloacid_Dehalogenase"/>
    <property type="match status" value="1"/>
</dbReference>